<dbReference type="EMBL" id="LAZR01002409">
    <property type="protein sequence ID" value="KKN30406.1"/>
    <property type="molecule type" value="Genomic_DNA"/>
</dbReference>
<proteinExistence type="predicted"/>
<gene>
    <name evidence="1" type="ORF">LCGC14_0834380</name>
</gene>
<name>A0A0F9RZR2_9ZZZZ</name>
<dbReference type="AlphaFoldDB" id="A0A0F9RZR2"/>
<dbReference type="PANTHER" id="PTHR32329:SF2">
    <property type="entry name" value="BIFUNCTIONAL PROTEIN [INCLUDES 2-HYDROXYACYL-COA DEHYDRATASE (N-TER) AND ITS ACTIVATOR DOMAIN (C_TERM)"/>
    <property type="match status" value="1"/>
</dbReference>
<sequence>MVNVRVSFSRMGWSYIFFKGLFHDLPGIEVVDPPLVNTEIVSEGVKVSPEFVCFPFKVILGEMINLYRNYDVKDFMMIADYGPCRAGMYGVVQKRILKNMGFNDVRMFYLRQDDFRNLEWLRVFRDLEKRTGRKFEDYKILRNTLLFLIKAYYVERITHIEGLVRCREKNKAMTTKVVHTLMNLLDNENNLMKLSNFDRTIDENFRKIPIDKEMEPLRVCYTGEIQVMLEKWVNYDLMGELGVMGIEVHKQYDVFDWVMYKLDASKRRRRLAHLAHPYIPMDFGGEAVWNMGSYLESQEKGFDGFVQIFPFTCMPEISLMGMLEAEKNMDKFYMPHIHFSLDGSSGFEGLRTRIEAFHDLMVGNKKNNPLFRDVKYVVPDEIKNIYFKPKSNFEYFVSSIEKPMSIVLTMLNPSKKLDVGFTVKNGLEFFSRNSFFGIGSLFNL</sequence>
<reference evidence="1" key="1">
    <citation type="journal article" date="2015" name="Nature">
        <title>Complex archaea that bridge the gap between prokaryotes and eukaryotes.</title>
        <authorList>
            <person name="Spang A."/>
            <person name="Saw J.H."/>
            <person name="Jorgensen S.L."/>
            <person name="Zaremba-Niedzwiedzka K."/>
            <person name="Martijn J."/>
            <person name="Lind A.E."/>
            <person name="van Eijk R."/>
            <person name="Schleper C."/>
            <person name="Guy L."/>
            <person name="Ettema T.J."/>
        </authorList>
    </citation>
    <scope>NUCLEOTIDE SEQUENCE</scope>
</reference>
<accession>A0A0F9RZR2</accession>
<evidence type="ECO:0008006" key="2">
    <source>
        <dbReference type="Google" id="ProtNLM"/>
    </source>
</evidence>
<comment type="caution">
    <text evidence="1">The sequence shown here is derived from an EMBL/GenBank/DDBJ whole genome shotgun (WGS) entry which is preliminary data.</text>
</comment>
<protein>
    <recommendedName>
        <fullName evidence="2">DUF2229 domain-containing protein</fullName>
    </recommendedName>
</protein>
<evidence type="ECO:0000313" key="1">
    <source>
        <dbReference type="EMBL" id="KKN30406.1"/>
    </source>
</evidence>
<dbReference type="InterPro" id="IPR051805">
    <property type="entry name" value="Dehydratase_Activator_Redct"/>
</dbReference>
<dbReference type="PANTHER" id="PTHR32329">
    <property type="entry name" value="BIFUNCTIONAL PROTEIN [INCLUDES 2-HYDROXYACYL-COA DEHYDRATASE (N-TER) AND ITS ACTIVATOR DOMAIN (C_TERM)-RELATED"/>
    <property type="match status" value="1"/>
</dbReference>
<organism evidence="1">
    <name type="scientific">marine sediment metagenome</name>
    <dbReference type="NCBI Taxonomy" id="412755"/>
    <lineage>
        <taxon>unclassified sequences</taxon>
        <taxon>metagenomes</taxon>
        <taxon>ecological metagenomes</taxon>
    </lineage>
</organism>